<dbReference type="Proteomes" id="UP000025238">
    <property type="component" value="Chromosome"/>
</dbReference>
<dbReference type="FunFam" id="3.40.50.720:FF:000009">
    <property type="entry name" value="Fatty oxidation complex, alpha subunit"/>
    <property type="match status" value="1"/>
</dbReference>
<evidence type="ECO:0000313" key="5">
    <source>
        <dbReference type="EMBL" id="AHY44486.1"/>
    </source>
</evidence>
<dbReference type="GO" id="GO:0070403">
    <property type="term" value="F:NAD+ binding"/>
    <property type="evidence" value="ECO:0007669"/>
    <property type="project" value="InterPro"/>
</dbReference>
<dbReference type="PANTHER" id="PTHR48075">
    <property type="entry name" value="3-HYDROXYACYL-COA DEHYDROGENASE FAMILY PROTEIN"/>
    <property type="match status" value="1"/>
</dbReference>
<evidence type="ECO:0000259" key="3">
    <source>
        <dbReference type="Pfam" id="PF00725"/>
    </source>
</evidence>
<dbReference type="InterPro" id="IPR006176">
    <property type="entry name" value="3-OHacyl-CoA_DH_NAD-bd"/>
</dbReference>
<dbReference type="InterPro" id="IPR036291">
    <property type="entry name" value="NAD(P)-bd_dom_sf"/>
</dbReference>
<feature type="domain" description="3-hydroxyacyl-CoA dehydrogenase NAD binding" evidence="4">
    <location>
        <begin position="5"/>
        <end position="178"/>
    </location>
</feature>
<gene>
    <name evidence="5" type="ORF">UIB01_19230</name>
</gene>
<evidence type="ECO:0000259" key="4">
    <source>
        <dbReference type="Pfam" id="PF02737"/>
    </source>
</evidence>
<dbReference type="OrthoDB" id="5389341at2"/>
<dbReference type="Pfam" id="PF02737">
    <property type="entry name" value="3HCDH_N"/>
    <property type="match status" value="1"/>
</dbReference>
<dbReference type="Pfam" id="PF00725">
    <property type="entry name" value="3HCDH"/>
    <property type="match status" value="2"/>
</dbReference>
<dbReference type="PATRIC" id="fig|316.97.peg.3840"/>
<organism evidence="5 6">
    <name type="scientific">Stutzerimonas stutzeri</name>
    <name type="common">Pseudomonas stutzeri</name>
    <dbReference type="NCBI Taxonomy" id="316"/>
    <lineage>
        <taxon>Bacteria</taxon>
        <taxon>Pseudomonadati</taxon>
        <taxon>Pseudomonadota</taxon>
        <taxon>Gammaproteobacteria</taxon>
        <taxon>Pseudomonadales</taxon>
        <taxon>Pseudomonadaceae</taxon>
        <taxon>Stutzerimonas</taxon>
    </lineage>
</organism>
<keyword evidence="1 5" id="KW-0560">Oxidoreductase</keyword>
<protein>
    <submittedName>
        <fullName evidence="5">3-hydroxyacyl-CoA dehydrogenase</fullName>
        <ecNumber evidence="5">1.1.1.157</ecNumber>
    </submittedName>
</protein>
<keyword evidence="2" id="KW-0520">NAD</keyword>
<dbReference type="AlphaFoldDB" id="A0A023WWZ5"/>
<dbReference type="NCBIfam" id="NF006124">
    <property type="entry name" value="PRK08268.1"/>
    <property type="match status" value="1"/>
</dbReference>
<feature type="domain" description="3-hydroxyacyl-CoA dehydrogenase C-terminal" evidence="3">
    <location>
        <begin position="185"/>
        <end position="282"/>
    </location>
</feature>
<proteinExistence type="predicted"/>
<dbReference type="Gene3D" id="3.40.50.720">
    <property type="entry name" value="NAD(P)-binding Rossmann-like Domain"/>
    <property type="match status" value="1"/>
</dbReference>
<evidence type="ECO:0000313" key="6">
    <source>
        <dbReference type="Proteomes" id="UP000025238"/>
    </source>
</evidence>
<dbReference type="InterPro" id="IPR006108">
    <property type="entry name" value="3HC_DH_C"/>
</dbReference>
<dbReference type="InterPro" id="IPR013328">
    <property type="entry name" value="6PGD_dom2"/>
</dbReference>
<dbReference type="EC" id="1.1.1.157" evidence="5"/>
<dbReference type="GO" id="GO:0008691">
    <property type="term" value="F:3-hydroxybutyryl-CoA dehydrogenase activity"/>
    <property type="evidence" value="ECO:0007669"/>
    <property type="project" value="UniProtKB-EC"/>
</dbReference>
<evidence type="ECO:0000256" key="2">
    <source>
        <dbReference type="ARBA" id="ARBA00023027"/>
    </source>
</evidence>
<reference evidence="5 6" key="1">
    <citation type="submission" date="2014-03" db="EMBL/GenBank/DDBJ databases">
        <title>Complete genome sequence of Pseudomonas stutzeri 19SMN4.</title>
        <authorList>
            <person name="Brunet-Galmes I."/>
            <person name="Nogales B."/>
            <person name="Busquets A."/>
            <person name="Pena A."/>
            <person name="Gomila M."/>
            <person name="Garcia-Valdes E."/>
            <person name="Lalucat J."/>
            <person name="Bennasar A."/>
            <person name="Bosch R."/>
        </authorList>
    </citation>
    <scope>NUCLEOTIDE SEQUENCE [LARGE SCALE GENOMIC DNA]</scope>
    <source>
        <strain evidence="5 6">19SMN4</strain>
    </source>
</reference>
<dbReference type="KEGG" id="pstu:UIB01_19230"/>
<dbReference type="GO" id="GO:0006635">
    <property type="term" value="P:fatty acid beta-oxidation"/>
    <property type="evidence" value="ECO:0007669"/>
    <property type="project" value="TreeGrafter"/>
</dbReference>
<evidence type="ECO:0000256" key="1">
    <source>
        <dbReference type="ARBA" id="ARBA00023002"/>
    </source>
</evidence>
<dbReference type="Gene3D" id="1.10.1040.10">
    <property type="entry name" value="N-(1-d-carboxylethyl)-l-norvaline Dehydrogenase, domain 2"/>
    <property type="match status" value="2"/>
</dbReference>
<sequence length="508" mass="55601">MFERIGIVGAGAMGRGIAQLFASAGKQVWLHDARSESISEALRFNRELLERGVAKGRLSVAELDATLPRMQAAPALADLSGCDLVIEAIVENLEAKQALFIELESLLAEDAVLATNTSSLSVTRIAAACRRPERVAGFHFFNPVPLMKLVEVVRGERSDPQVIQRLVQLAERAGHFPAITPDTPGFLVNHAGRAYSTEAQRILAEGIADAEQIDRILRDGPGFRMGPFELFDLTGLDISHAVMESVYQQFYQDPRYTPSYQAAQRVAAGLLGRKTGQGYYRYENGQQIRTPEPPMPLVSVERPFWLDSQDTQLRGWLAALLCEAGTQLETGERPSSRAICLVTPLGEDASTMIARLGLPATRSIAFDLFADFDRRRVLMRQPALDPALEAQARQALSHDGVPVEVINDSPGFVNQRVVASIVNLGCEIAQKGIADPQTLDRAITLALGYPKGPVGFAEHYGAARILAILQNMQGCYGGEARYRPSPWLRRRVQLSLPVTAPDQPDIAR</sequence>
<name>A0A023WWZ5_STUST</name>
<dbReference type="PANTHER" id="PTHR48075:SF5">
    <property type="entry name" value="3-HYDROXYBUTYRYL-COA DEHYDROGENASE"/>
    <property type="match status" value="1"/>
</dbReference>
<dbReference type="InterPro" id="IPR008927">
    <property type="entry name" value="6-PGluconate_DH-like_C_sf"/>
</dbReference>
<feature type="domain" description="3-hydroxyacyl-CoA dehydrogenase C-terminal" evidence="3">
    <location>
        <begin position="411"/>
        <end position="494"/>
    </location>
</feature>
<accession>A0A023WWZ5</accession>
<dbReference type="EMBL" id="CP007509">
    <property type="protein sequence ID" value="AHY44486.1"/>
    <property type="molecule type" value="Genomic_DNA"/>
</dbReference>
<dbReference type="SUPFAM" id="SSF51735">
    <property type="entry name" value="NAD(P)-binding Rossmann-fold domains"/>
    <property type="match status" value="1"/>
</dbReference>
<dbReference type="SUPFAM" id="SSF48179">
    <property type="entry name" value="6-phosphogluconate dehydrogenase C-terminal domain-like"/>
    <property type="match status" value="2"/>
</dbReference>